<evidence type="ECO:0000313" key="4">
    <source>
        <dbReference type="EMBL" id="KAK0384236.1"/>
    </source>
</evidence>
<protein>
    <recommendedName>
        <fullName evidence="3">HMG box domain-containing protein</fullName>
    </recommendedName>
</protein>
<name>A0AA39GBX9_SARSR</name>
<keyword evidence="5" id="KW-1185">Reference proteome</keyword>
<dbReference type="InterPro" id="IPR035240">
    <property type="entry name" value="SprT_Zn_ribbon"/>
</dbReference>
<feature type="compositionally biased region" description="Basic and acidic residues" evidence="2">
    <location>
        <begin position="76"/>
        <end position="85"/>
    </location>
</feature>
<dbReference type="Pfam" id="PF10263">
    <property type="entry name" value="SprT-like"/>
    <property type="match status" value="1"/>
</dbReference>
<dbReference type="InterPro" id="IPR036910">
    <property type="entry name" value="HMG_box_dom_sf"/>
</dbReference>
<dbReference type="Pfam" id="PF00505">
    <property type="entry name" value="HMG_box"/>
    <property type="match status" value="1"/>
</dbReference>
<dbReference type="AlphaFoldDB" id="A0AA39GBX9"/>
<proteinExistence type="predicted"/>
<evidence type="ECO:0000256" key="2">
    <source>
        <dbReference type="SAM" id="MobiDB-lite"/>
    </source>
</evidence>
<organism evidence="4 5">
    <name type="scientific">Sarocladium strictum</name>
    <name type="common">Black bundle disease fungus</name>
    <name type="synonym">Acremonium strictum</name>
    <dbReference type="NCBI Taxonomy" id="5046"/>
    <lineage>
        <taxon>Eukaryota</taxon>
        <taxon>Fungi</taxon>
        <taxon>Dikarya</taxon>
        <taxon>Ascomycota</taxon>
        <taxon>Pezizomycotina</taxon>
        <taxon>Sordariomycetes</taxon>
        <taxon>Hypocreomycetidae</taxon>
        <taxon>Hypocreales</taxon>
        <taxon>Sarocladiaceae</taxon>
        <taxon>Sarocladium</taxon>
    </lineage>
</organism>
<keyword evidence="1" id="KW-0539">Nucleus</keyword>
<dbReference type="GO" id="GO:0005634">
    <property type="term" value="C:nucleus"/>
    <property type="evidence" value="ECO:0007669"/>
    <property type="project" value="UniProtKB-UniRule"/>
</dbReference>
<feature type="compositionally biased region" description="Pro residues" evidence="2">
    <location>
        <begin position="326"/>
        <end position="342"/>
    </location>
</feature>
<evidence type="ECO:0000313" key="5">
    <source>
        <dbReference type="Proteomes" id="UP001175261"/>
    </source>
</evidence>
<dbReference type="GO" id="GO:0003677">
    <property type="term" value="F:DNA binding"/>
    <property type="evidence" value="ECO:0007669"/>
    <property type="project" value="UniProtKB-UniRule"/>
</dbReference>
<dbReference type="Proteomes" id="UP001175261">
    <property type="component" value="Unassembled WGS sequence"/>
</dbReference>
<dbReference type="PANTHER" id="PTHR23099">
    <property type="entry name" value="TRANSCRIPTIONAL REGULATOR"/>
    <property type="match status" value="1"/>
</dbReference>
<dbReference type="EMBL" id="JAPDFR010000008">
    <property type="protein sequence ID" value="KAK0384236.1"/>
    <property type="molecule type" value="Genomic_DNA"/>
</dbReference>
<feature type="compositionally biased region" description="Polar residues" evidence="2">
    <location>
        <begin position="168"/>
        <end position="180"/>
    </location>
</feature>
<dbReference type="GO" id="GO:0006950">
    <property type="term" value="P:response to stress"/>
    <property type="evidence" value="ECO:0007669"/>
    <property type="project" value="UniProtKB-ARBA"/>
</dbReference>
<feature type="compositionally biased region" description="Low complexity" evidence="2">
    <location>
        <begin position="192"/>
        <end position="208"/>
    </location>
</feature>
<dbReference type="CDD" id="cd00084">
    <property type="entry name" value="HMG-box_SF"/>
    <property type="match status" value="1"/>
</dbReference>
<feature type="DNA-binding region" description="HMG box" evidence="1">
    <location>
        <begin position="602"/>
        <end position="671"/>
    </location>
</feature>
<comment type="caution">
    <text evidence="4">The sequence shown here is derived from an EMBL/GenBank/DDBJ whole genome shotgun (WGS) entry which is preliminary data.</text>
</comment>
<dbReference type="Gene3D" id="1.10.30.10">
    <property type="entry name" value="High mobility group box domain"/>
    <property type="match status" value="1"/>
</dbReference>
<feature type="region of interest" description="Disordered" evidence="2">
    <location>
        <begin position="386"/>
        <end position="411"/>
    </location>
</feature>
<feature type="region of interest" description="Disordered" evidence="2">
    <location>
        <begin position="26"/>
        <end position="256"/>
    </location>
</feature>
<feature type="region of interest" description="Disordered" evidence="2">
    <location>
        <begin position="324"/>
        <end position="370"/>
    </location>
</feature>
<evidence type="ECO:0000259" key="3">
    <source>
        <dbReference type="PROSITE" id="PS50118"/>
    </source>
</evidence>
<keyword evidence="1" id="KW-0238">DNA-binding</keyword>
<dbReference type="InterPro" id="IPR006640">
    <property type="entry name" value="SprT-like_domain"/>
</dbReference>
<accession>A0AA39GBX9</accession>
<dbReference type="SMART" id="SM00731">
    <property type="entry name" value="SprT"/>
    <property type="match status" value="1"/>
</dbReference>
<evidence type="ECO:0000256" key="1">
    <source>
        <dbReference type="PROSITE-ProRule" id="PRU00267"/>
    </source>
</evidence>
<dbReference type="PANTHER" id="PTHR23099:SF0">
    <property type="entry name" value="GERM CELL NUCLEAR ACIDIC PROTEIN"/>
    <property type="match status" value="1"/>
</dbReference>
<dbReference type="InterPro" id="IPR009071">
    <property type="entry name" value="HMG_box_dom"/>
</dbReference>
<dbReference type="Pfam" id="PF17283">
    <property type="entry name" value="Zn_ribbon_SprT"/>
    <property type="match status" value="1"/>
</dbReference>
<gene>
    <name evidence="4" type="ORF">NLU13_8324</name>
</gene>
<feature type="domain" description="HMG box" evidence="3">
    <location>
        <begin position="602"/>
        <end position="671"/>
    </location>
</feature>
<sequence length="676" mass="75046">MARPMDRCLDSDEDVNDVTLFLKESSGNIMRTPKPLSKTPGRMLIPKSTVKPSTRKIRRLRDVSSQMGANPLFQKWDGDLEESPRKSPTKARQSMRKMQSSFEESDLENVLAPSTVLRARSKRPKAEKAKEDSDESDLFGGNGTPQIKVGGVTLDVSTDDLTVDEMSNAEQTDASKSALTESEAETQDEQSPRPSSSLQLSLPASPSPGEKLEVMKEETDSELMEESATSAAGDETSEYTNNTYSDFDSFESGGSVGNRTAAKLLFQKRPDLSAPKTNSSQSDETVLSEVKNMTIVEEWDEESETADLIQNMLDLQLRDSMIVAPGPAPSQEPARPATPPLSKPTEEPAVKDVPSPSKQIRIPNTPHRQSTDAFWSQEVTNDWNDKHSPTKLILPNVKKSPSKSSPSKEARKVFDATKQQIAQDFLTQLDEQITEGQIASLAESTGGVQLNWTKSLNTTAGRANWKRETIRTKLTDGTETDVRYKHHASIDLAEKVIDDEARLLNVIAHEFCHLANFMVSGITNNPHGKEFKGWAAKCSRAFADRGIKVTTKHAYEIDFKYIWECVGCGHEHKRHSRSIDPARHRCGKCKDELKQTRPVPRATAGKTTYQLFVKEQMKIVREENPGKNQKEVMKLLGEKWKARNAAAKEAEAEKKTSALAEEVAEKIVDLTMADDA</sequence>
<dbReference type="PROSITE" id="PS50118">
    <property type="entry name" value="HMG_BOX_2"/>
    <property type="match status" value="1"/>
</dbReference>
<reference evidence="4" key="1">
    <citation type="submission" date="2022-10" db="EMBL/GenBank/DDBJ databases">
        <title>Determination and structural analysis of whole genome sequence of Sarocladium strictum F4-1.</title>
        <authorList>
            <person name="Hu L."/>
            <person name="Jiang Y."/>
        </authorList>
    </citation>
    <scope>NUCLEOTIDE SEQUENCE</scope>
    <source>
        <strain evidence="4">F4-1</strain>
    </source>
</reference>
<dbReference type="SUPFAM" id="SSF47095">
    <property type="entry name" value="HMG-box"/>
    <property type="match status" value="1"/>
</dbReference>